<organism evidence="2 3">
    <name type="scientific">Nocardioides daphniae</name>
    <dbReference type="NCBI Taxonomy" id="402297"/>
    <lineage>
        <taxon>Bacteria</taxon>
        <taxon>Bacillati</taxon>
        <taxon>Actinomycetota</taxon>
        <taxon>Actinomycetes</taxon>
        <taxon>Propionibacteriales</taxon>
        <taxon>Nocardioidaceae</taxon>
        <taxon>Nocardioides</taxon>
    </lineage>
</organism>
<keyword evidence="4" id="KW-1185">Reference proteome</keyword>
<reference evidence="1" key="2">
    <citation type="journal article" date="2014" name="Int. J. Syst. Evol. Microbiol.">
        <title>Complete genome of a new Firmicutes species belonging to the dominant human colonic microbiota ('Ruminococcus bicirculans') reveals two chromosomes and a selective capacity to utilize plant glucans.</title>
        <authorList>
            <consortium name="NISC Comparative Sequencing Program"/>
            <person name="Wegmann U."/>
            <person name="Louis P."/>
            <person name="Goesmann A."/>
            <person name="Henrissat B."/>
            <person name="Duncan S.H."/>
            <person name="Flint H.J."/>
        </authorList>
    </citation>
    <scope>NUCLEOTIDE SEQUENCE</scope>
    <source>
        <strain evidence="1">CCM 7403</strain>
    </source>
</reference>
<evidence type="ECO:0000313" key="1">
    <source>
        <dbReference type="EMBL" id="GGD15397.1"/>
    </source>
</evidence>
<dbReference type="OrthoDB" id="3266819at2"/>
<sequence length="159" mass="16952">MTKRLQHELTYDAPLAEVAAMLRDPAFREKVCERQRVISHDVTVTADGDAADVTVERVQAVTGVPAVAAKVVGDQITIVHREAWRDLTAGDYTVGIPGKPGQISGTVSLREAGGRTVETVDLEVTVSIPLVGGKLEGVVVDLLKAALRTEHEVGVKHLA</sequence>
<dbReference type="Proteomes" id="UP000297025">
    <property type="component" value="Chromosome"/>
</dbReference>
<evidence type="ECO:0000313" key="2">
    <source>
        <dbReference type="EMBL" id="QCC76693.1"/>
    </source>
</evidence>
<dbReference type="Proteomes" id="UP000630594">
    <property type="component" value="Unassembled WGS sequence"/>
</dbReference>
<reference evidence="2" key="4">
    <citation type="submission" date="2019-03" db="EMBL/GenBank/DDBJ databases">
        <authorList>
            <person name="Huang Y."/>
        </authorList>
    </citation>
    <scope>NUCLEOTIDE SEQUENCE</scope>
    <source>
        <strain evidence="2">JCM 16608</strain>
    </source>
</reference>
<reference evidence="4" key="3">
    <citation type="journal article" date="2019" name="Int. J. Syst. Evol. Microbiol.">
        <title>The Global Catalogue of Microorganisms (GCM) 10K type strain sequencing project: providing services to taxonomists for standard genome sequencing and annotation.</title>
        <authorList>
            <consortium name="The Broad Institute Genomics Platform"/>
            <consortium name="The Broad Institute Genome Sequencing Center for Infectious Disease"/>
            <person name="Wu L."/>
            <person name="Ma J."/>
        </authorList>
    </citation>
    <scope>NUCLEOTIDE SEQUENCE [LARGE SCALE GENOMIC DNA]</scope>
    <source>
        <strain evidence="4">CCM 7403</strain>
    </source>
</reference>
<accession>A0A4P7U969</accession>
<dbReference type="KEGG" id="ndp:E2C04_04705"/>
<reference evidence="1" key="5">
    <citation type="submission" date="2024-05" db="EMBL/GenBank/DDBJ databases">
        <authorList>
            <person name="Sun Q."/>
            <person name="Sedlacek I."/>
        </authorList>
    </citation>
    <scope>NUCLEOTIDE SEQUENCE</scope>
    <source>
        <strain evidence="1">CCM 7403</strain>
    </source>
</reference>
<evidence type="ECO:0000313" key="3">
    <source>
        <dbReference type="Proteomes" id="UP000297025"/>
    </source>
</evidence>
<dbReference type="RefSeq" id="WP_135831741.1">
    <property type="nucleotide sequence ID" value="NZ_BMCK01000002.1"/>
</dbReference>
<proteinExistence type="predicted"/>
<evidence type="ECO:0000313" key="4">
    <source>
        <dbReference type="Proteomes" id="UP000630594"/>
    </source>
</evidence>
<dbReference type="InterPro" id="IPR019639">
    <property type="entry name" value="DUF2505"/>
</dbReference>
<dbReference type="AlphaFoldDB" id="A0A4P7U969"/>
<dbReference type="Pfam" id="PF10698">
    <property type="entry name" value="DUF2505"/>
    <property type="match status" value="1"/>
</dbReference>
<gene>
    <name evidence="2" type="ORF">E2C04_04705</name>
    <name evidence="1" type="ORF">GCM10007231_13000</name>
</gene>
<name>A0A4P7U969_9ACTN</name>
<dbReference type="EMBL" id="CP038462">
    <property type="protein sequence ID" value="QCC76693.1"/>
    <property type="molecule type" value="Genomic_DNA"/>
</dbReference>
<reference evidence="2 3" key="1">
    <citation type="journal article" date="2008" name="Int. J. Syst. Evol. Microbiol.">
        <title>Nocardioides daphniae sp. nov., isolated from Daphnia cucullata (Crustacea: Cladocera).</title>
        <authorList>
            <person name="Toth E.M."/>
            <person name="Keki Z."/>
            <person name="Homonnay Z.G."/>
            <person name="Borsodi A.K."/>
            <person name="Marialigeti K."/>
            <person name="Schumann P."/>
        </authorList>
    </citation>
    <scope>NUCLEOTIDE SEQUENCE [LARGE SCALE GENOMIC DNA]</scope>
    <source>
        <strain evidence="2 3">JCM 16608</strain>
    </source>
</reference>
<dbReference type="EMBL" id="BMCK01000002">
    <property type="protein sequence ID" value="GGD15397.1"/>
    <property type="molecule type" value="Genomic_DNA"/>
</dbReference>
<protein>
    <submittedName>
        <fullName evidence="2">DUF2505 domain-containing protein</fullName>
    </submittedName>
</protein>